<sequence length="317" mass="32839">MRELADTAAQWTAQGRAAVLARPLSERGFGPRHPADAILVDEDGHCHGRLYRGAFDRQLVAEAASLPPGHTARVVAVAVHDDGVQEAGLTCGGQAEILLQPLAAVPARWWELLGAGADAALVTWLDERRTHAVSAVVTPDDRADGPDVPPQAAACARDLLARHRAGREVHATEAGLCLVETCPAVPHLVIVGGGELAELLVAQAGLLGWQATVTSAARDAGKLLVAHPAAACLIMLSHEPDVDVPTLHAGLTAQIPYVGALGSRHTQERRAAGLRAAGLDEGQLGRIHGPIGLDIGARTPAETALAICAEVLAALGR</sequence>
<dbReference type="Pfam" id="PF02625">
    <property type="entry name" value="XdhC_CoxI"/>
    <property type="match status" value="1"/>
</dbReference>
<dbReference type="InterPro" id="IPR027051">
    <property type="entry name" value="XdhC_Rossmann_dom"/>
</dbReference>
<comment type="caution">
    <text evidence="3">The sequence shown here is derived from an EMBL/GenBank/DDBJ whole genome shotgun (WGS) entry which is preliminary data.</text>
</comment>
<proteinExistence type="predicted"/>
<evidence type="ECO:0000313" key="4">
    <source>
        <dbReference type="Proteomes" id="UP001501777"/>
    </source>
</evidence>
<dbReference type="InterPro" id="IPR052698">
    <property type="entry name" value="MoCofactor_Util/Proc"/>
</dbReference>
<dbReference type="EMBL" id="BAAASG010000009">
    <property type="protein sequence ID" value="GAA2495696.1"/>
    <property type="molecule type" value="Genomic_DNA"/>
</dbReference>
<evidence type="ECO:0000313" key="3">
    <source>
        <dbReference type="EMBL" id="GAA2495696.1"/>
    </source>
</evidence>
<dbReference type="Pfam" id="PF13478">
    <property type="entry name" value="XdhC_C"/>
    <property type="match status" value="1"/>
</dbReference>
<protein>
    <submittedName>
        <fullName evidence="3">XdhC family protein</fullName>
    </submittedName>
</protein>
<feature type="domain" description="XdhC Rossmann" evidence="2">
    <location>
        <begin position="188"/>
        <end position="311"/>
    </location>
</feature>
<feature type="domain" description="XdhC- CoxI" evidence="1">
    <location>
        <begin position="11"/>
        <end position="66"/>
    </location>
</feature>
<accession>A0ABN3M4F9</accession>
<keyword evidence="4" id="KW-1185">Reference proteome</keyword>
<evidence type="ECO:0000259" key="1">
    <source>
        <dbReference type="Pfam" id="PF02625"/>
    </source>
</evidence>
<dbReference type="PANTHER" id="PTHR30388">
    <property type="entry name" value="ALDEHYDE OXIDOREDUCTASE MOLYBDENUM COFACTOR ASSEMBLY PROTEIN"/>
    <property type="match status" value="1"/>
</dbReference>
<dbReference type="PANTHER" id="PTHR30388:SF4">
    <property type="entry name" value="MOLYBDENUM COFACTOR INSERTION CHAPERONE PAOD"/>
    <property type="match status" value="1"/>
</dbReference>
<dbReference type="InterPro" id="IPR003777">
    <property type="entry name" value="XdhC_CoxI"/>
</dbReference>
<organism evidence="3 4">
    <name type="scientific">Streptomyces longisporus</name>
    <dbReference type="NCBI Taxonomy" id="1948"/>
    <lineage>
        <taxon>Bacteria</taxon>
        <taxon>Bacillati</taxon>
        <taxon>Actinomycetota</taxon>
        <taxon>Actinomycetes</taxon>
        <taxon>Kitasatosporales</taxon>
        <taxon>Streptomycetaceae</taxon>
        <taxon>Streptomyces</taxon>
    </lineage>
</organism>
<gene>
    <name evidence="3" type="ORF">GCM10010276_40370</name>
</gene>
<dbReference type="Proteomes" id="UP001501777">
    <property type="component" value="Unassembled WGS sequence"/>
</dbReference>
<name>A0ABN3M4F9_STRLO</name>
<evidence type="ECO:0000259" key="2">
    <source>
        <dbReference type="Pfam" id="PF13478"/>
    </source>
</evidence>
<dbReference type="RefSeq" id="WP_344401794.1">
    <property type="nucleotide sequence ID" value="NZ_BAAASG010000009.1"/>
</dbReference>
<reference evidence="3 4" key="1">
    <citation type="journal article" date="2019" name="Int. J. Syst. Evol. Microbiol.">
        <title>The Global Catalogue of Microorganisms (GCM) 10K type strain sequencing project: providing services to taxonomists for standard genome sequencing and annotation.</title>
        <authorList>
            <consortium name="The Broad Institute Genomics Platform"/>
            <consortium name="The Broad Institute Genome Sequencing Center for Infectious Disease"/>
            <person name="Wu L."/>
            <person name="Ma J."/>
        </authorList>
    </citation>
    <scope>NUCLEOTIDE SEQUENCE [LARGE SCALE GENOMIC DNA]</scope>
    <source>
        <strain evidence="3 4">JCM 4395</strain>
    </source>
</reference>
<dbReference type="Gene3D" id="3.40.50.720">
    <property type="entry name" value="NAD(P)-binding Rossmann-like Domain"/>
    <property type="match status" value="1"/>
</dbReference>